<reference evidence="3" key="1">
    <citation type="submission" date="2016-11" db="EMBL/GenBank/DDBJ databases">
        <authorList>
            <person name="Varghese N."/>
            <person name="Submissions S."/>
        </authorList>
    </citation>
    <scope>NUCLEOTIDE SEQUENCE [LARGE SCALE GENOMIC DNA]</scope>
    <source>
        <strain evidence="3">GAS401</strain>
    </source>
</reference>
<dbReference type="AlphaFoldDB" id="A0A1M7UI36"/>
<dbReference type="SMART" id="SM00421">
    <property type="entry name" value="HTH_LUXR"/>
    <property type="match status" value="1"/>
</dbReference>
<evidence type="ECO:0000313" key="3">
    <source>
        <dbReference type="Proteomes" id="UP000184096"/>
    </source>
</evidence>
<feature type="domain" description="HTH luxR-type" evidence="1">
    <location>
        <begin position="307"/>
        <end position="364"/>
    </location>
</feature>
<sequence length="368" mass="39985">MAAGNVDSEALLKTSARLGDAVVDPRVWPQILSEISSAVGAVGAALLQSDIRTPDIPRTEAVNEVFELYFREGWHTRDIRAERGVPLLLAGQRVVLDQDILTPDEIRRSDYYQDLLAPSGLGWWAVIGFRAGPAHWGLSIQRSIQQGPFAEEDRRILAQIADRLTETATLSTAMGRIVLSGMTNALGLLKQPAVALDRSGVVLDFNAAAEQMFNDDVRVRNRSLELSDRQARLNFDTFLQRLRTANECAALSVAPIVVRRSSKRPLLLRVLPVDGAARSPFVGASALLVFSDLHSEAGLCVNLLSQVFGLSPAEARLAAVLADGLSPEQAARKLGIAKATVRSQLKGVFSKTETHRQSELVAVLSRLI</sequence>
<evidence type="ECO:0000259" key="1">
    <source>
        <dbReference type="SMART" id="SM00421"/>
    </source>
</evidence>
<dbReference type="InterPro" id="IPR016032">
    <property type="entry name" value="Sig_transdc_resp-reg_C-effctor"/>
</dbReference>
<accession>A0A1M7UI36</accession>
<protein>
    <submittedName>
        <fullName evidence="2">DNA-binding transcriptional regulator, CsgD family</fullName>
    </submittedName>
</protein>
<keyword evidence="3" id="KW-1185">Reference proteome</keyword>
<dbReference type="SUPFAM" id="SSF46894">
    <property type="entry name" value="C-terminal effector domain of the bipartite response regulators"/>
    <property type="match status" value="1"/>
</dbReference>
<dbReference type="Proteomes" id="UP000184096">
    <property type="component" value="Chromosome I"/>
</dbReference>
<name>A0A1M7UI36_9BRAD</name>
<dbReference type="OrthoDB" id="7444822at2"/>
<evidence type="ECO:0000313" key="2">
    <source>
        <dbReference type="EMBL" id="SHN82596.1"/>
    </source>
</evidence>
<gene>
    <name evidence="2" type="ORF">SAMN05444170_5163</name>
</gene>
<dbReference type="GO" id="GO:0003677">
    <property type="term" value="F:DNA binding"/>
    <property type="evidence" value="ECO:0007669"/>
    <property type="project" value="UniProtKB-KW"/>
</dbReference>
<dbReference type="RefSeq" id="WP_072822133.1">
    <property type="nucleotide sequence ID" value="NZ_LT670849.1"/>
</dbReference>
<keyword evidence="2" id="KW-0238">DNA-binding</keyword>
<dbReference type="EMBL" id="LT670849">
    <property type="protein sequence ID" value="SHN82596.1"/>
    <property type="molecule type" value="Genomic_DNA"/>
</dbReference>
<dbReference type="Gene3D" id="1.10.10.10">
    <property type="entry name" value="Winged helix-like DNA-binding domain superfamily/Winged helix DNA-binding domain"/>
    <property type="match status" value="1"/>
</dbReference>
<proteinExistence type="predicted"/>
<dbReference type="InterPro" id="IPR036388">
    <property type="entry name" value="WH-like_DNA-bd_sf"/>
</dbReference>
<dbReference type="GO" id="GO:0006355">
    <property type="term" value="P:regulation of DNA-templated transcription"/>
    <property type="evidence" value="ECO:0007669"/>
    <property type="project" value="InterPro"/>
</dbReference>
<organism evidence="2 3">
    <name type="scientific">Bradyrhizobium erythrophlei</name>
    <dbReference type="NCBI Taxonomy" id="1437360"/>
    <lineage>
        <taxon>Bacteria</taxon>
        <taxon>Pseudomonadati</taxon>
        <taxon>Pseudomonadota</taxon>
        <taxon>Alphaproteobacteria</taxon>
        <taxon>Hyphomicrobiales</taxon>
        <taxon>Nitrobacteraceae</taxon>
        <taxon>Bradyrhizobium</taxon>
    </lineage>
</organism>
<dbReference type="InterPro" id="IPR000792">
    <property type="entry name" value="Tscrpt_reg_LuxR_C"/>
</dbReference>